<dbReference type="InParanoid" id="A0A286UPG6"/>
<dbReference type="STRING" id="2282107.A0A286UPG6"/>
<reference evidence="4 5" key="1">
    <citation type="journal article" date="2017" name="Mol. Ecol.">
        <title>Comparative and population genomic landscape of Phellinus noxius: A hypervariable fungus causing root rot in trees.</title>
        <authorList>
            <person name="Chung C.L."/>
            <person name="Lee T.J."/>
            <person name="Akiba M."/>
            <person name="Lee H.H."/>
            <person name="Kuo T.H."/>
            <person name="Liu D."/>
            <person name="Ke H.M."/>
            <person name="Yokoi T."/>
            <person name="Roa M.B."/>
            <person name="Lu M.J."/>
            <person name="Chang Y.Y."/>
            <person name="Ann P.J."/>
            <person name="Tsai J.N."/>
            <person name="Chen C.Y."/>
            <person name="Tzean S.S."/>
            <person name="Ota Y."/>
            <person name="Hattori T."/>
            <person name="Sahashi N."/>
            <person name="Liou R.F."/>
            <person name="Kikuchi T."/>
            <person name="Tsai I.J."/>
        </authorList>
    </citation>
    <scope>NUCLEOTIDE SEQUENCE [LARGE SCALE GENOMIC DNA]</scope>
    <source>
        <strain evidence="4 5">FFPRI411160</strain>
    </source>
</reference>
<dbReference type="Proteomes" id="UP000217199">
    <property type="component" value="Unassembled WGS sequence"/>
</dbReference>
<dbReference type="AlphaFoldDB" id="A0A286UPG6"/>
<dbReference type="PANTHER" id="PTHR44090:SF1">
    <property type="entry name" value="SUPERKILLER COMPLEX PROTEIN 8"/>
    <property type="match status" value="1"/>
</dbReference>
<feature type="repeat" description="WD" evidence="3">
    <location>
        <begin position="235"/>
        <end position="276"/>
    </location>
</feature>
<keyword evidence="2" id="KW-0677">Repeat</keyword>
<dbReference type="PROSITE" id="PS50294">
    <property type="entry name" value="WD_REPEATS_REGION"/>
    <property type="match status" value="2"/>
</dbReference>
<dbReference type="PROSITE" id="PS00678">
    <property type="entry name" value="WD_REPEATS_1"/>
    <property type="match status" value="1"/>
</dbReference>
<dbReference type="PROSITE" id="PS50082">
    <property type="entry name" value="WD_REPEATS_2"/>
    <property type="match status" value="3"/>
</dbReference>
<dbReference type="InterPro" id="IPR001680">
    <property type="entry name" value="WD40_rpt"/>
</dbReference>
<dbReference type="PRINTS" id="PR00320">
    <property type="entry name" value="GPROTEINBRPT"/>
</dbReference>
<name>A0A286UPG6_9AGAM</name>
<dbReference type="FunCoup" id="A0A286UPG6">
    <property type="interactions" value="182"/>
</dbReference>
<protein>
    <submittedName>
        <fullName evidence="4">WD repeat-containing 61</fullName>
    </submittedName>
</protein>
<evidence type="ECO:0000313" key="5">
    <source>
        <dbReference type="Proteomes" id="UP000217199"/>
    </source>
</evidence>
<dbReference type="SUPFAM" id="SSF50978">
    <property type="entry name" value="WD40 repeat-like"/>
    <property type="match status" value="1"/>
</dbReference>
<dbReference type="SMART" id="SM00320">
    <property type="entry name" value="WD40"/>
    <property type="match status" value="7"/>
</dbReference>
<proteinExistence type="predicted"/>
<dbReference type="Gene3D" id="2.130.10.10">
    <property type="entry name" value="YVTN repeat-like/Quinoprotein amine dehydrogenase"/>
    <property type="match status" value="2"/>
</dbReference>
<dbReference type="GO" id="GO:0032991">
    <property type="term" value="C:protein-containing complex"/>
    <property type="evidence" value="ECO:0007669"/>
    <property type="project" value="UniProtKB-ARBA"/>
</dbReference>
<gene>
    <name evidence="4" type="ORF">PNOK_0408700</name>
</gene>
<dbReference type="InterPro" id="IPR015943">
    <property type="entry name" value="WD40/YVTN_repeat-like_dom_sf"/>
</dbReference>
<feature type="repeat" description="WD" evidence="3">
    <location>
        <begin position="12"/>
        <end position="52"/>
    </location>
</feature>
<dbReference type="InterPro" id="IPR036322">
    <property type="entry name" value="WD40_repeat_dom_sf"/>
</dbReference>
<dbReference type="EMBL" id="NBII01000003">
    <property type="protein sequence ID" value="PAV21460.1"/>
    <property type="molecule type" value="Genomic_DNA"/>
</dbReference>
<keyword evidence="5" id="KW-1185">Reference proteome</keyword>
<feature type="repeat" description="WD" evidence="3">
    <location>
        <begin position="189"/>
        <end position="225"/>
    </location>
</feature>
<evidence type="ECO:0000256" key="3">
    <source>
        <dbReference type="PROSITE-ProRule" id="PRU00221"/>
    </source>
</evidence>
<dbReference type="GO" id="GO:0005634">
    <property type="term" value="C:nucleus"/>
    <property type="evidence" value="ECO:0007669"/>
    <property type="project" value="TreeGrafter"/>
</dbReference>
<dbReference type="InterPro" id="IPR020472">
    <property type="entry name" value="WD40_PAC1"/>
</dbReference>
<organism evidence="4 5">
    <name type="scientific">Pyrrhoderma noxium</name>
    <dbReference type="NCBI Taxonomy" id="2282107"/>
    <lineage>
        <taxon>Eukaryota</taxon>
        <taxon>Fungi</taxon>
        <taxon>Dikarya</taxon>
        <taxon>Basidiomycota</taxon>
        <taxon>Agaricomycotina</taxon>
        <taxon>Agaricomycetes</taxon>
        <taxon>Hymenochaetales</taxon>
        <taxon>Hymenochaetaceae</taxon>
        <taxon>Pyrrhoderma</taxon>
    </lineage>
</organism>
<dbReference type="InterPro" id="IPR051510">
    <property type="entry name" value="SKI8"/>
</dbReference>
<comment type="caution">
    <text evidence="4">The sequence shown here is derived from an EMBL/GenBank/DDBJ whole genome shotgun (WGS) entry which is preliminary data.</text>
</comment>
<evidence type="ECO:0000313" key="4">
    <source>
        <dbReference type="EMBL" id="PAV21460.1"/>
    </source>
</evidence>
<dbReference type="CDD" id="cd00200">
    <property type="entry name" value="WD40"/>
    <property type="match status" value="1"/>
</dbReference>
<keyword evidence="1 3" id="KW-0853">WD repeat</keyword>
<evidence type="ECO:0000256" key="2">
    <source>
        <dbReference type="ARBA" id="ARBA00022737"/>
    </source>
</evidence>
<dbReference type="Pfam" id="PF00400">
    <property type="entry name" value="WD40"/>
    <property type="match status" value="4"/>
</dbReference>
<accession>A0A286UPG6</accession>
<dbReference type="InterPro" id="IPR019775">
    <property type="entry name" value="WD40_repeat_CS"/>
</dbReference>
<dbReference type="PANTHER" id="PTHR44090">
    <property type="entry name" value="WD REPEAT-CONTAINING PROTEIN 61"/>
    <property type="match status" value="1"/>
</dbReference>
<sequence length="324" mass="34163">MSQQFIHSHDCNEKHGDAVWGIAYADPQRVVSVSADGTAKYWNGASGQTMRVSSPHPVGITSVSVNMRGTKVLYNSLEGLTSLWDLETGEIVGKHESYVRTSTDQEPAWSVSLHPDGETFAATGGSGNVTLHSANPTNFGDRLAKLESGRAKMGMCTVYSPDGSRVALSLETGQIFIFDIASKTLSSTYTAHAACVRSISWSDDSSLLLSASDDRQLTLFDVRTGGSGGGAVASLVGHSSWVLSSSFSPDKKLAVSGSADKTIRVWDIGTRSTVSHIQDTGEVWSVVWRPQGAGVPTNAAGGSGTFVSGGEDGVVKWWRSAGVS</sequence>
<dbReference type="OrthoDB" id="538223at2759"/>
<evidence type="ECO:0000256" key="1">
    <source>
        <dbReference type="ARBA" id="ARBA00022574"/>
    </source>
</evidence>